<evidence type="ECO:0000256" key="11">
    <source>
        <dbReference type="ARBA" id="ARBA00022852"/>
    </source>
</evidence>
<dbReference type="SUPFAM" id="SSF57424">
    <property type="entry name" value="LDL receptor-like module"/>
    <property type="match status" value="1"/>
</dbReference>
<dbReference type="GO" id="GO:0031640">
    <property type="term" value="P:killing of cells of another organism"/>
    <property type="evidence" value="ECO:0007669"/>
    <property type="project" value="UniProtKB-KW"/>
</dbReference>
<dbReference type="SMART" id="SM00192">
    <property type="entry name" value="LDLa"/>
    <property type="match status" value="1"/>
</dbReference>
<dbReference type="SUPFAM" id="SSF57535">
    <property type="entry name" value="Complement control module/SCR domain"/>
    <property type="match status" value="2"/>
</dbReference>
<dbReference type="SMART" id="SM00457">
    <property type="entry name" value="MACPF"/>
    <property type="match status" value="1"/>
</dbReference>
<evidence type="ECO:0000256" key="10">
    <source>
        <dbReference type="ARBA" id="ARBA00022737"/>
    </source>
</evidence>
<evidence type="ECO:0000259" key="25">
    <source>
        <dbReference type="PROSITE" id="PS50923"/>
    </source>
</evidence>
<dbReference type="InterPro" id="IPR048825">
    <property type="entry name" value="C7_KAZAL"/>
</dbReference>
<dbReference type="InterPro" id="IPR035976">
    <property type="entry name" value="Sushi/SCR/CCP_sf"/>
</dbReference>
<keyword evidence="10" id="KW-0677">Repeat</keyword>
<dbReference type="PANTHER" id="PTHR45742:SF2">
    <property type="entry name" value="COMPLEMENT COMPONENT C7"/>
    <property type="match status" value="1"/>
</dbReference>
<keyword evidence="4" id="KW-0964">Secreted</keyword>
<keyword evidence="6" id="KW-1052">Target cell membrane</keyword>
<dbReference type="Gene3D" id="2.20.100.10">
    <property type="entry name" value="Thrombospondin type-1 (TSP1) repeat"/>
    <property type="match status" value="2"/>
</dbReference>
<evidence type="ECO:0000256" key="6">
    <source>
        <dbReference type="ARBA" id="ARBA00022537"/>
    </source>
</evidence>
<feature type="domain" description="MACPF" evidence="26">
    <location>
        <begin position="117"/>
        <end position="447"/>
    </location>
</feature>
<evidence type="ECO:0000256" key="20">
    <source>
        <dbReference type="ARBA" id="ARBA00093281"/>
    </source>
</evidence>
<dbReference type="PROSITE" id="PS50068">
    <property type="entry name" value="LDLRA_2"/>
    <property type="match status" value="1"/>
</dbReference>
<evidence type="ECO:0000256" key="16">
    <source>
        <dbReference type="ARBA" id="ARBA00023157"/>
    </source>
</evidence>
<dbReference type="PROSITE" id="PS50923">
    <property type="entry name" value="SUSHI"/>
    <property type="match status" value="2"/>
</dbReference>
<dbReference type="SMART" id="SM00209">
    <property type="entry name" value="TSP1"/>
    <property type="match status" value="2"/>
</dbReference>
<feature type="disulfide bond" evidence="22">
    <location>
        <begin position="87"/>
        <end position="105"/>
    </location>
</feature>
<keyword evidence="15" id="KW-0472">Membrane</keyword>
<dbReference type="InterPro" id="IPR036383">
    <property type="entry name" value="TSP1_rpt_sf"/>
</dbReference>
<evidence type="ECO:0000313" key="27">
    <source>
        <dbReference type="EMBL" id="BAU69608.1"/>
    </source>
</evidence>
<evidence type="ECO:0000256" key="15">
    <source>
        <dbReference type="ARBA" id="ARBA00023136"/>
    </source>
</evidence>
<feature type="domain" description="Sushi" evidence="25">
    <location>
        <begin position="562"/>
        <end position="622"/>
    </location>
</feature>
<dbReference type="InterPro" id="IPR020863">
    <property type="entry name" value="MACPF_CS"/>
</dbReference>
<accession>A0A146GE93</accession>
<feature type="domain" description="Sushi" evidence="25">
    <location>
        <begin position="623"/>
        <end position="684"/>
    </location>
</feature>
<evidence type="ECO:0000256" key="13">
    <source>
        <dbReference type="ARBA" id="ARBA00022875"/>
    </source>
</evidence>
<evidence type="ECO:0000259" key="26">
    <source>
        <dbReference type="PROSITE" id="PS51412"/>
    </source>
</evidence>
<keyword evidence="5" id="KW-0245">EGF-like domain</keyword>
<comment type="subunit">
    <text evidence="21">Monomer or dimer; as a C5b-7 complex it can also form multimeric rosettes. Component of the membrane attack complex (MAC), composed of complement C5b, C6, C7, C8A, C8B, C8G and multiple copies of the pore-forming subunit C9.</text>
</comment>
<evidence type="ECO:0000256" key="21">
    <source>
        <dbReference type="ARBA" id="ARBA00093478"/>
    </source>
</evidence>
<evidence type="ECO:0000256" key="8">
    <source>
        <dbReference type="ARBA" id="ARBA00022659"/>
    </source>
</evidence>
<dbReference type="CDD" id="cd00112">
    <property type="entry name" value="LDLa"/>
    <property type="match status" value="1"/>
</dbReference>
<dbReference type="Pfam" id="PF18434">
    <property type="entry name" value="Kazal_3"/>
    <property type="match status" value="1"/>
</dbReference>
<evidence type="ECO:0000256" key="9">
    <source>
        <dbReference type="ARBA" id="ARBA00022729"/>
    </source>
</evidence>
<dbReference type="PROSITE" id="PS51412">
    <property type="entry name" value="MACPF_2"/>
    <property type="match status" value="1"/>
</dbReference>
<gene>
    <name evidence="27" type="primary">C7</name>
</gene>
<dbReference type="InterPro" id="IPR040729">
    <property type="entry name" value="Kazal_3"/>
</dbReference>
<dbReference type="PROSITE" id="PS50092">
    <property type="entry name" value="TSP1"/>
    <property type="match status" value="2"/>
</dbReference>
<dbReference type="PROSITE" id="PS00279">
    <property type="entry name" value="MACPF_1"/>
    <property type="match status" value="1"/>
</dbReference>
<evidence type="ECO:0000256" key="4">
    <source>
        <dbReference type="ARBA" id="ARBA00022525"/>
    </source>
</evidence>
<dbReference type="GO" id="GO:0005579">
    <property type="term" value="C:membrane attack complex"/>
    <property type="evidence" value="ECO:0007669"/>
    <property type="project" value="UniProtKB-KW"/>
</dbReference>
<dbReference type="Pfam" id="PF21330">
    <property type="entry name" value="Kazal_C7"/>
    <property type="match status" value="1"/>
</dbReference>
<evidence type="ECO:0000256" key="17">
    <source>
        <dbReference type="ARBA" id="ARBA00023180"/>
    </source>
</evidence>
<dbReference type="AlphaFoldDB" id="A0A146GE93"/>
<keyword evidence="7" id="KW-0399">Innate immunity</keyword>
<feature type="chain" id="PRO_5007524994" description="Complement component C7" evidence="24">
    <location>
        <begin position="18"/>
        <end position="849"/>
    </location>
</feature>
<evidence type="ECO:0000256" key="22">
    <source>
        <dbReference type="PROSITE-ProRule" id="PRU00124"/>
    </source>
</evidence>
<keyword evidence="13" id="KW-0180">Complement pathway</keyword>
<dbReference type="InterPro" id="IPR000884">
    <property type="entry name" value="TSP1_rpt"/>
</dbReference>
<dbReference type="PANTHER" id="PTHR45742">
    <property type="entry name" value="COMPLEMENT COMPONENT C6"/>
    <property type="match status" value="1"/>
</dbReference>
<keyword evidence="11" id="KW-0204">Cytolysis</keyword>
<evidence type="ECO:0000256" key="1">
    <source>
        <dbReference type="ARBA" id="ARBA00004175"/>
    </source>
</evidence>
<evidence type="ECO:0000256" key="7">
    <source>
        <dbReference type="ARBA" id="ARBA00022588"/>
    </source>
</evidence>
<dbReference type="PRINTS" id="PR00764">
    <property type="entry name" value="COMPLEMENTC9"/>
</dbReference>
<dbReference type="InterPro" id="IPR003884">
    <property type="entry name" value="FacI_MAC"/>
</dbReference>
<comment type="subcellular location">
    <subcellularLocation>
        <location evidence="2">Secreted</location>
    </subcellularLocation>
    <subcellularLocation>
        <location evidence="1">Target cell membrane</location>
    </subcellularLocation>
</comment>
<evidence type="ECO:0000256" key="14">
    <source>
        <dbReference type="ARBA" id="ARBA00023058"/>
    </source>
</evidence>
<feature type="disulfide bond" evidence="23">
    <location>
        <begin position="564"/>
        <end position="607"/>
    </location>
</feature>
<dbReference type="GO" id="GO:0006958">
    <property type="term" value="P:complement activation, classical pathway"/>
    <property type="evidence" value="ECO:0007669"/>
    <property type="project" value="UniProtKB-KW"/>
</dbReference>
<reference evidence="27" key="1">
    <citation type="journal article" date="2016" name="Dev. Comp. Immunol.">
        <title>The complement system of elasmobranches revealed by liver transcriptome analysis of a hammerhead shark, Sphyrna zygaena.</title>
        <authorList>
            <person name="Goshima M."/>
            <person name="Sekiguchi R."/>
            <person name="Matsushita M."/>
            <person name="Nonaka M."/>
        </authorList>
    </citation>
    <scope>NUCLEOTIDE SEQUENCE</scope>
    <source>
        <tissue evidence="27">Liver</tissue>
    </source>
</reference>
<evidence type="ECO:0000256" key="18">
    <source>
        <dbReference type="ARBA" id="ARBA00023298"/>
    </source>
</evidence>
<dbReference type="InterPro" id="IPR000436">
    <property type="entry name" value="Sushi_SCR_CCP_dom"/>
</dbReference>
<name>A0A146GE93_SPHZY</name>
<proteinExistence type="evidence at transcript level"/>
<dbReference type="SUPFAM" id="SSF82895">
    <property type="entry name" value="TSP-1 type 1 repeat"/>
    <property type="match status" value="2"/>
</dbReference>
<evidence type="ECO:0000256" key="2">
    <source>
        <dbReference type="ARBA" id="ARBA00004613"/>
    </source>
</evidence>
<keyword evidence="14" id="KW-0473">Membrane attack complex</keyword>
<dbReference type="InterPro" id="IPR036055">
    <property type="entry name" value="LDL_receptor-like_sf"/>
</dbReference>
<keyword evidence="16 23" id="KW-1015">Disulfide bond</keyword>
<keyword evidence="9 24" id="KW-0732">Signal</keyword>
<keyword evidence="12" id="KW-0391">Immunity</keyword>
<dbReference type="Pfam" id="PF00057">
    <property type="entry name" value="Ldl_recept_a"/>
    <property type="match status" value="1"/>
</dbReference>
<dbReference type="PROSITE" id="PS01209">
    <property type="entry name" value="LDLRA_1"/>
    <property type="match status" value="1"/>
</dbReference>
<keyword evidence="8 23" id="KW-0768">Sushi</keyword>
<dbReference type="InterPro" id="IPR023415">
    <property type="entry name" value="LDLR_class-A_CS"/>
</dbReference>
<dbReference type="InterPro" id="IPR001862">
    <property type="entry name" value="MAC_perforin"/>
</dbReference>
<evidence type="ECO:0000256" key="12">
    <source>
        <dbReference type="ARBA" id="ARBA00022859"/>
    </source>
</evidence>
<feature type="signal peptide" evidence="24">
    <location>
        <begin position="1"/>
        <end position="17"/>
    </location>
</feature>
<comment type="function">
    <text evidence="20">Component of the membrane attack complex (MAC), a multiprotein complex activated by the complement cascade, which inserts into a target cell membrane and forms a pore, leading to target cell membrane rupture and cell lysis. The MAC is initiated by proteolytic cleavage of C5 into complement C5b in response to the classical, alternative, lectin and GZMK complement pathways. The complement pathways consist in a cascade of proteins that leads to phagocytosis and breakdown of pathogens and signaling that strengthens the adaptive immune system. C7 serves as a membrane anchor. During MAC assembly, associates with C5b and C6 to form the C5b-7 complex, a key lipophilic precursor of the MAC complex, which associates with the outer leaflet and reduces the energy for membrane bending.</text>
</comment>
<dbReference type="InterPro" id="IPR020864">
    <property type="entry name" value="MACPF"/>
</dbReference>
<protein>
    <recommendedName>
        <fullName evidence="19">Complement component C7</fullName>
    </recommendedName>
</protein>
<dbReference type="GO" id="GO:0045087">
    <property type="term" value="P:innate immune response"/>
    <property type="evidence" value="ECO:0007669"/>
    <property type="project" value="UniProtKB-KW"/>
</dbReference>
<dbReference type="EMBL" id="LC103135">
    <property type="protein sequence ID" value="BAU69608.1"/>
    <property type="molecule type" value="mRNA"/>
</dbReference>
<evidence type="ECO:0000256" key="24">
    <source>
        <dbReference type="SAM" id="SignalP"/>
    </source>
</evidence>
<dbReference type="InterPro" id="IPR002172">
    <property type="entry name" value="LDrepeatLR_classA_rpt"/>
</dbReference>
<dbReference type="Pfam" id="PF00084">
    <property type="entry name" value="Sushi"/>
    <property type="match status" value="2"/>
</dbReference>
<dbReference type="CDD" id="cd00033">
    <property type="entry name" value="CCP"/>
    <property type="match status" value="2"/>
</dbReference>
<sequence length="849" mass="94525">MMKLLLLVSMATALAHGQYSAVHCQWGQFSPWSECEGCNNTQTRWRSVAVYTQFGGQQCTGPRFEIRSCVSARGCPLDQGCGDQFRCASGQCVSRSLVCNGDEDCEGDGADEANCESRKMACDIDKIPPQAELTGKGFDVIKGEFRGLVINTKSFGGTCRKVFSGDNRDFYRLPQNILQYTFQVQAKNDFKFRMHQSSWSYLKDTKGEYAELGKGIFSSYSSKNDKFTTKNNQVSKEQIYLTVENEVEVAQFISNRPDQLPLPSSFHQELLQLPAVYERGAYRRLIELYGTHYLRQASLGGKYNMLFMVDKDKMRKSVISNEDMSKCSQTSINLFIVKYNKDKCEEYRQALHTAMGDSSGQARGLSFTVGGRAAFVAALSLIDMRNAQANTEVYQRWAGSVKENPVIINQKLAPLPELVKGVPCAGVKRHYLQRAIEDYISEVDPCRCRPCQNSGQTVVVGSGCQCFCKPYTFGIACERGVLAQDPESGSGIDGSWTCWTGWSSCTNRRRERSRRCENPPPSRGGRECVGPRVQSDKCEDGEMEYLRQLEPHCFERENVPTRSCLAPPQLENAFVQDLKAVYPVGSYAVYRCHAGYFISESDGTLRCGENLQWESSNLQCRRTVCPPPQLHRDITVSPEQPSYRIGEVVSLSCPPGSTLEGHSEVTCDSSLQWSQDLNTIRCNTDAVTTRVPDALRCRPWEKIKNGICACKMPYECSSSLPVCAVKPSGQVFPLTLCKFLALECLGRRFEMTSESDCPSSSPAVRECGSCSPWERCDDQQGRCVCKVSEQECTHGGIRFCALVEGSEVGETVSECQAGVWRCQGKPYTILTAHPCSHQSAAPSEYDMVG</sequence>
<dbReference type="Gene3D" id="2.10.70.10">
    <property type="entry name" value="Complement Module, domain 1"/>
    <property type="match status" value="2"/>
</dbReference>
<dbReference type="GO" id="GO:0005576">
    <property type="term" value="C:extracellular region"/>
    <property type="evidence" value="ECO:0007669"/>
    <property type="project" value="UniProtKB-SubCell"/>
</dbReference>
<evidence type="ECO:0000256" key="5">
    <source>
        <dbReference type="ARBA" id="ARBA00022536"/>
    </source>
</evidence>
<comment type="caution">
    <text evidence="23">Lacks conserved residue(s) required for the propagation of feature annotation.</text>
</comment>
<evidence type="ECO:0000256" key="19">
    <source>
        <dbReference type="ARBA" id="ARBA00073222"/>
    </source>
</evidence>
<organism evidence="27">
    <name type="scientific">Sphyrna zygaena</name>
    <name type="common">Smooth hammerhead</name>
    <name type="synonym">Squalus zygaena</name>
    <dbReference type="NCBI Taxonomy" id="195335"/>
    <lineage>
        <taxon>Eukaryota</taxon>
        <taxon>Metazoa</taxon>
        <taxon>Chordata</taxon>
        <taxon>Craniata</taxon>
        <taxon>Vertebrata</taxon>
        <taxon>Chondrichthyes</taxon>
        <taxon>Elasmobranchii</taxon>
        <taxon>Galeomorphii</taxon>
        <taxon>Galeoidea</taxon>
        <taxon>Carcharhiniformes</taxon>
        <taxon>Carcharhinidae</taxon>
        <taxon>Sphyrna</taxon>
    </lineage>
</organism>
<dbReference type="Gene3D" id="4.10.400.10">
    <property type="entry name" value="Low-density Lipoprotein Receptor"/>
    <property type="match status" value="1"/>
</dbReference>
<evidence type="ECO:0000256" key="3">
    <source>
        <dbReference type="ARBA" id="ARBA00009214"/>
    </source>
</evidence>
<dbReference type="Pfam" id="PF01823">
    <property type="entry name" value="MACPF"/>
    <property type="match status" value="1"/>
</dbReference>
<evidence type="ECO:0000256" key="23">
    <source>
        <dbReference type="PROSITE-ProRule" id="PRU00302"/>
    </source>
</evidence>
<dbReference type="GO" id="GO:0044218">
    <property type="term" value="C:other organism cell membrane"/>
    <property type="evidence" value="ECO:0007669"/>
    <property type="project" value="UniProtKB-KW"/>
</dbReference>
<dbReference type="SMART" id="SM00032">
    <property type="entry name" value="CCP"/>
    <property type="match status" value="2"/>
</dbReference>
<dbReference type="SMART" id="SM00057">
    <property type="entry name" value="FIMAC"/>
    <property type="match status" value="2"/>
</dbReference>
<comment type="similarity">
    <text evidence="3">Belongs to the complement C6/C7/C8/C9 family.</text>
</comment>
<dbReference type="Gene3D" id="3.30.60.30">
    <property type="match status" value="2"/>
</dbReference>
<keyword evidence="17" id="KW-0325">Glycoprotein</keyword>
<keyword evidence="18" id="KW-1053">Target membrane</keyword>